<proteinExistence type="inferred from homology"/>
<dbReference type="SUPFAM" id="SSF51556">
    <property type="entry name" value="Metallo-dependent hydrolases"/>
    <property type="match status" value="1"/>
</dbReference>
<dbReference type="GO" id="GO:0042840">
    <property type="term" value="P:D-glucuronate catabolic process"/>
    <property type="evidence" value="ECO:0007669"/>
    <property type="project" value="TreeGrafter"/>
</dbReference>
<evidence type="ECO:0000256" key="1">
    <source>
        <dbReference type="ARBA" id="ARBA00001165"/>
    </source>
</evidence>
<dbReference type="OrthoDB" id="9766564at2"/>
<gene>
    <name evidence="7" type="primary">uxaC</name>
    <name evidence="8" type="ORF">LX64_00655</name>
</gene>
<dbReference type="PANTHER" id="PTHR30068:SF4">
    <property type="entry name" value="URONATE ISOMERASE"/>
    <property type="match status" value="1"/>
</dbReference>
<accession>A0A327R4Q6</accession>
<dbReference type="Pfam" id="PF02614">
    <property type="entry name" value="UxaC"/>
    <property type="match status" value="1"/>
</dbReference>
<dbReference type="NCBIfam" id="NF002794">
    <property type="entry name" value="PRK02925.1"/>
    <property type="match status" value="1"/>
</dbReference>
<comment type="similarity">
    <text evidence="3 7">Belongs to the metallo-dependent hydrolases superfamily. Uronate isomerase family.</text>
</comment>
<reference evidence="8 9" key="1">
    <citation type="submission" date="2018-06" db="EMBL/GenBank/DDBJ databases">
        <title>Genomic Encyclopedia of Archaeal and Bacterial Type Strains, Phase II (KMG-II): from individual species to whole genera.</title>
        <authorList>
            <person name="Goeker M."/>
        </authorList>
    </citation>
    <scope>NUCLEOTIDE SEQUENCE [LARGE SCALE GENOMIC DNA]</scope>
    <source>
        <strain evidence="8 9">DSM 23857</strain>
    </source>
</reference>
<comment type="catalytic activity">
    <reaction evidence="7">
        <text>aldehydo-D-galacturonate = keto-D-tagaturonate</text>
        <dbReference type="Rhea" id="RHEA:27702"/>
        <dbReference type="ChEBI" id="CHEBI:12952"/>
        <dbReference type="ChEBI" id="CHEBI:17886"/>
    </reaction>
</comment>
<dbReference type="EMBL" id="QLLL01000001">
    <property type="protein sequence ID" value="RAJ11048.1"/>
    <property type="molecule type" value="Genomic_DNA"/>
</dbReference>
<comment type="pathway">
    <text evidence="2 7">Carbohydrate metabolism; pentose and glucuronate interconversion.</text>
</comment>
<keyword evidence="6 7" id="KW-0413">Isomerase</keyword>
<dbReference type="EC" id="5.3.1.12" evidence="4 7"/>
<dbReference type="AlphaFoldDB" id="A0A327R4Q6"/>
<dbReference type="HAMAP" id="MF_00675">
    <property type="entry name" value="UxaC"/>
    <property type="match status" value="1"/>
</dbReference>
<dbReference type="Gene3D" id="3.20.20.140">
    <property type="entry name" value="Metal-dependent hydrolases"/>
    <property type="match status" value="1"/>
</dbReference>
<dbReference type="Proteomes" id="UP000249547">
    <property type="component" value="Unassembled WGS sequence"/>
</dbReference>
<dbReference type="InterPro" id="IPR032466">
    <property type="entry name" value="Metal_Hydrolase"/>
</dbReference>
<evidence type="ECO:0000256" key="4">
    <source>
        <dbReference type="ARBA" id="ARBA00012546"/>
    </source>
</evidence>
<dbReference type="Gene3D" id="1.10.2020.10">
    <property type="entry name" value="uronate isomerase, domain 2, chain A"/>
    <property type="match status" value="1"/>
</dbReference>
<evidence type="ECO:0000256" key="2">
    <source>
        <dbReference type="ARBA" id="ARBA00004892"/>
    </source>
</evidence>
<dbReference type="RefSeq" id="WP_111596150.1">
    <property type="nucleotide sequence ID" value="NZ_QLLL01000001.1"/>
</dbReference>
<comment type="caution">
    <text evidence="8">The sequence shown here is derived from an EMBL/GenBank/DDBJ whole genome shotgun (WGS) entry which is preliminary data.</text>
</comment>
<evidence type="ECO:0000256" key="5">
    <source>
        <dbReference type="ARBA" id="ARBA00020555"/>
    </source>
</evidence>
<evidence type="ECO:0000256" key="7">
    <source>
        <dbReference type="HAMAP-Rule" id="MF_00675"/>
    </source>
</evidence>
<evidence type="ECO:0000313" key="9">
    <source>
        <dbReference type="Proteomes" id="UP000249547"/>
    </source>
</evidence>
<protein>
    <recommendedName>
        <fullName evidence="5 7">Uronate isomerase</fullName>
        <ecNumber evidence="4 7">5.3.1.12</ecNumber>
    </recommendedName>
    <alternativeName>
        <fullName evidence="7">Glucuronate isomerase</fullName>
    </alternativeName>
    <alternativeName>
        <fullName evidence="7">Uronic isomerase</fullName>
    </alternativeName>
</protein>
<organism evidence="8 9">
    <name type="scientific">Chitinophaga skermanii</name>
    <dbReference type="NCBI Taxonomy" id="331697"/>
    <lineage>
        <taxon>Bacteria</taxon>
        <taxon>Pseudomonadati</taxon>
        <taxon>Bacteroidota</taxon>
        <taxon>Chitinophagia</taxon>
        <taxon>Chitinophagales</taxon>
        <taxon>Chitinophagaceae</taxon>
        <taxon>Chitinophaga</taxon>
    </lineage>
</organism>
<dbReference type="GO" id="GO:0019698">
    <property type="term" value="P:D-galacturonate catabolic process"/>
    <property type="evidence" value="ECO:0007669"/>
    <property type="project" value="TreeGrafter"/>
</dbReference>
<name>A0A327R4Q6_9BACT</name>
<dbReference type="GO" id="GO:0008880">
    <property type="term" value="F:glucuronate isomerase activity"/>
    <property type="evidence" value="ECO:0007669"/>
    <property type="project" value="UniProtKB-UniRule"/>
</dbReference>
<evidence type="ECO:0000313" key="8">
    <source>
        <dbReference type="EMBL" id="RAJ11048.1"/>
    </source>
</evidence>
<evidence type="ECO:0000256" key="3">
    <source>
        <dbReference type="ARBA" id="ARBA00008397"/>
    </source>
</evidence>
<dbReference type="InterPro" id="IPR003766">
    <property type="entry name" value="Uronate_isomerase"/>
</dbReference>
<keyword evidence="9" id="KW-1185">Reference proteome</keyword>
<dbReference type="UniPathway" id="UPA00246"/>
<sequence>MNGFLKEDFLLSTGTAKRLYVDYAAGMPIIDYHNHLPPQEIAENKPFENMTALWLKGDHYKWRALRANGIEEKYITGNATDAEKFAAWAATVPYTMRNPLYHWTAMELKNPFGITASLNENTAAEIYAQCNAQLSHFTPQQLLLHYKVEMLCTTDDPTDSLVYHQQIKSHPFGVRVLPTFRADKVLLTADLPALNNYFKTLGEVSNIAITSFESLMVALKARHTYFHDMGCRLSDNGIDTFYAADFTVDELEKIFVKILAQSALTAAETNTYRAAVLYYLCTWNHEKQWAQQFHVGAIRNNNTRLLRTIGADAGVDSIGDWQVAQGMSRFFDKLDETDQLAKTIVYNLNPAYNEVFAAMIGNFQGGGIAGKMQYGSAWWFLDQEDGMEKQINVLSNFGLLSRFVGMLTDSRSFLSYSRHEYFRRILCNLIGKDVESGRLPNDEAWLGKMIQAICFHNAKAYFNC</sequence>
<comment type="catalytic activity">
    <reaction evidence="1 7">
        <text>D-glucuronate = D-fructuronate</text>
        <dbReference type="Rhea" id="RHEA:13049"/>
        <dbReference type="ChEBI" id="CHEBI:58720"/>
        <dbReference type="ChEBI" id="CHEBI:59863"/>
        <dbReference type="EC" id="5.3.1.12"/>
    </reaction>
</comment>
<evidence type="ECO:0000256" key="6">
    <source>
        <dbReference type="ARBA" id="ARBA00023235"/>
    </source>
</evidence>
<dbReference type="PANTHER" id="PTHR30068">
    <property type="entry name" value="URONATE ISOMERASE"/>
    <property type="match status" value="1"/>
</dbReference>